<protein>
    <submittedName>
        <fullName evidence="1">Uncharacterized protein</fullName>
    </submittedName>
</protein>
<organism evidence="1">
    <name type="scientific">Caudovirales sp. ctikv1</name>
    <dbReference type="NCBI Taxonomy" id="2826781"/>
    <lineage>
        <taxon>Viruses</taxon>
        <taxon>Duplodnaviria</taxon>
        <taxon>Heunggongvirae</taxon>
        <taxon>Uroviricota</taxon>
        <taxon>Caudoviricetes</taxon>
    </lineage>
</organism>
<sequence length="30" mass="3423">MMPCGGRDPKICLDFKFFMFLLVIQVMKGG</sequence>
<proteinExistence type="predicted"/>
<evidence type="ECO:0000313" key="1">
    <source>
        <dbReference type="EMBL" id="DAD88698.1"/>
    </source>
</evidence>
<name>A0A8S5N338_9CAUD</name>
<reference evidence="1" key="1">
    <citation type="journal article" date="2021" name="Proc. Natl. Acad. Sci. U.S.A.">
        <title>A Catalog of Tens of Thousands of Viruses from Human Metagenomes Reveals Hidden Associations with Chronic Diseases.</title>
        <authorList>
            <person name="Tisza M.J."/>
            <person name="Buck C.B."/>
        </authorList>
    </citation>
    <scope>NUCLEOTIDE SEQUENCE</scope>
    <source>
        <strain evidence="1">Ctikv1</strain>
    </source>
</reference>
<accession>A0A8S5N338</accession>
<dbReference type="EMBL" id="BK015046">
    <property type="protein sequence ID" value="DAD88698.1"/>
    <property type="molecule type" value="Genomic_DNA"/>
</dbReference>